<evidence type="ECO:0000256" key="4">
    <source>
        <dbReference type="ARBA" id="ARBA00023163"/>
    </source>
</evidence>
<dbReference type="PANTHER" id="PTHR30055">
    <property type="entry name" value="HTH-TYPE TRANSCRIPTIONAL REGULATOR RUTR"/>
    <property type="match status" value="1"/>
</dbReference>
<dbReference type="InterPro" id="IPR001647">
    <property type="entry name" value="HTH_TetR"/>
</dbReference>
<evidence type="ECO:0000313" key="9">
    <source>
        <dbReference type="Proteomes" id="UP000655044"/>
    </source>
</evidence>
<accession>A0A8J3RYG2</accession>
<dbReference type="SUPFAM" id="SSF46689">
    <property type="entry name" value="Homeodomain-like"/>
    <property type="match status" value="1"/>
</dbReference>
<evidence type="ECO:0000256" key="1">
    <source>
        <dbReference type="ARBA" id="ARBA00022491"/>
    </source>
</evidence>
<dbReference type="PRINTS" id="PR00455">
    <property type="entry name" value="HTHTETR"/>
</dbReference>
<keyword evidence="4" id="KW-0804">Transcription</keyword>
<dbReference type="InterPro" id="IPR039538">
    <property type="entry name" value="BetI_C"/>
</dbReference>
<dbReference type="Gene3D" id="1.10.357.10">
    <property type="entry name" value="Tetracycline Repressor, domain 2"/>
    <property type="match status" value="1"/>
</dbReference>
<gene>
    <name evidence="8" type="primary">pksA_1</name>
    <name evidence="8" type="ORF">Pro02_20330</name>
</gene>
<dbReference type="InterPro" id="IPR050109">
    <property type="entry name" value="HTH-type_TetR-like_transc_reg"/>
</dbReference>
<proteinExistence type="predicted"/>
<evidence type="ECO:0000256" key="5">
    <source>
        <dbReference type="PROSITE-ProRule" id="PRU00335"/>
    </source>
</evidence>
<dbReference type="PROSITE" id="PS50977">
    <property type="entry name" value="HTH_TETR_2"/>
    <property type="match status" value="1"/>
</dbReference>
<feature type="domain" description="HTH tetR-type" evidence="7">
    <location>
        <begin position="8"/>
        <end position="68"/>
    </location>
</feature>
<sequence>MPKIVNHRERREEVVEAARRVILRDGIEAATTRAIAREAGYSNGVLTHYFADKDDIMLSALRSSHRRIVERLRAKLSGRAGLAALRELLLDNLPLDDERVQESGLEVGFWSRSLTSPDLLAAQRAEAGQLRYLVRSLLGAAADTGEITTAEDLDDVTERLLALVDGLSLHHLLYPDRAGAGRLERLLHAELDRLRDPAAPADATATAGSTGTPATAGSTGTPGTGDGRAPRDAPQDNNA</sequence>
<dbReference type="InterPro" id="IPR036271">
    <property type="entry name" value="Tet_transcr_reg_TetR-rel_C_sf"/>
</dbReference>
<dbReference type="PANTHER" id="PTHR30055:SF234">
    <property type="entry name" value="HTH-TYPE TRANSCRIPTIONAL REGULATOR BETI"/>
    <property type="match status" value="1"/>
</dbReference>
<dbReference type="GO" id="GO:0000976">
    <property type="term" value="F:transcription cis-regulatory region binding"/>
    <property type="evidence" value="ECO:0007669"/>
    <property type="project" value="TreeGrafter"/>
</dbReference>
<keyword evidence="9" id="KW-1185">Reference proteome</keyword>
<dbReference type="Proteomes" id="UP000655044">
    <property type="component" value="Unassembled WGS sequence"/>
</dbReference>
<dbReference type="SUPFAM" id="SSF48498">
    <property type="entry name" value="Tetracyclin repressor-like, C-terminal domain"/>
    <property type="match status" value="1"/>
</dbReference>
<reference evidence="8" key="1">
    <citation type="submission" date="2021-01" db="EMBL/GenBank/DDBJ databases">
        <title>Whole genome shotgun sequence of Planobispora rosea NBRC 15558.</title>
        <authorList>
            <person name="Komaki H."/>
            <person name="Tamura T."/>
        </authorList>
    </citation>
    <scope>NUCLEOTIDE SEQUENCE</scope>
    <source>
        <strain evidence="8">NBRC 15558</strain>
    </source>
</reference>
<evidence type="ECO:0000256" key="3">
    <source>
        <dbReference type="ARBA" id="ARBA00023125"/>
    </source>
</evidence>
<feature type="DNA-binding region" description="H-T-H motif" evidence="5">
    <location>
        <begin position="31"/>
        <end position="50"/>
    </location>
</feature>
<keyword evidence="1" id="KW-0678">Repressor</keyword>
<dbReference type="Pfam" id="PF00440">
    <property type="entry name" value="TetR_N"/>
    <property type="match status" value="1"/>
</dbReference>
<feature type="compositionally biased region" description="Low complexity" evidence="6">
    <location>
        <begin position="198"/>
        <end position="219"/>
    </location>
</feature>
<evidence type="ECO:0000256" key="2">
    <source>
        <dbReference type="ARBA" id="ARBA00023015"/>
    </source>
</evidence>
<comment type="caution">
    <text evidence="8">The sequence shown here is derived from an EMBL/GenBank/DDBJ whole genome shotgun (WGS) entry which is preliminary data.</text>
</comment>
<dbReference type="AlphaFoldDB" id="A0A8J3RYG2"/>
<evidence type="ECO:0000259" key="7">
    <source>
        <dbReference type="PROSITE" id="PS50977"/>
    </source>
</evidence>
<protein>
    <submittedName>
        <fullName evidence="8">HTH-type transcriptional regulator PksA</fullName>
    </submittedName>
</protein>
<feature type="region of interest" description="Disordered" evidence="6">
    <location>
        <begin position="198"/>
        <end position="239"/>
    </location>
</feature>
<dbReference type="EMBL" id="BOOI01000015">
    <property type="protein sequence ID" value="GIH83625.1"/>
    <property type="molecule type" value="Genomic_DNA"/>
</dbReference>
<dbReference type="Pfam" id="PF13977">
    <property type="entry name" value="TetR_C_6"/>
    <property type="match status" value="1"/>
</dbReference>
<evidence type="ECO:0000313" key="8">
    <source>
        <dbReference type="EMBL" id="GIH83625.1"/>
    </source>
</evidence>
<dbReference type="GO" id="GO:0003700">
    <property type="term" value="F:DNA-binding transcription factor activity"/>
    <property type="evidence" value="ECO:0007669"/>
    <property type="project" value="TreeGrafter"/>
</dbReference>
<organism evidence="8 9">
    <name type="scientific">Planobispora rosea</name>
    <dbReference type="NCBI Taxonomy" id="35762"/>
    <lineage>
        <taxon>Bacteria</taxon>
        <taxon>Bacillati</taxon>
        <taxon>Actinomycetota</taxon>
        <taxon>Actinomycetes</taxon>
        <taxon>Streptosporangiales</taxon>
        <taxon>Streptosporangiaceae</taxon>
        <taxon>Planobispora</taxon>
    </lineage>
</organism>
<keyword evidence="2" id="KW-0805">Transcription regulation</keyword>
<feature type="compositionally biased region" description="Basic and acidic residues" evidence="6">
    <location>
        <begin position="228"/>
        <end position="239"/>
    </location>
</feature>
<name>A0A8J3RYG2_PLARO</name>
<dbReference type="RefSeq" id="WP_189241834.1">
    <property type="nucleotide sequence ID" value="NZ_BMQP01000005.1"/>
</dbReference>
<keyword evidence="3 5" id="KW-0238">DNA-binding</keyword>
<evidence type="ECO:0000256" key="6">
    <source>
        <dbReference type="SAM" id="MobiDB-lite"/>
    </source>
</evidence>
<dbReference type="InterPro" id="IPR009057">
    <property type="entry name" value="Homeodomain-like_sf"/>
</dbReference>